<protein>
    <submittedName>
        <fullName evidence="1">Uncharacterized protein</fullName>
    </submittedName>
</protein>
<proteinExistence type="predicted"/>
<name>A0A2D4MZI3_9SAUR</name>
<organism evidence="1">
    <name type="scientific">Micrurus spixii</name>
    <name type="common">Amazon coral snake</name>
    <dbReference type="NCBI Taxonomy" id="129469"/>
    <lineage>
        <taxon>Eukaryota</taxon>
        <taxon>Metazoa</taxon>
        <taxon>Chordata</taxon>
        <taxon>Craniata</taxon>
        <taxon>Vertebrata</taxon>
        <taxon>Euteleostomi</taxon>
        <taxon>Lepidosauria</taxon>
        <taxon>Squamata</taxon>
        <taxon>Bifurcata</taxon>
        <taxon>Unidentata</taxon>
        <taxon>Episquamata</taxon>
        <taxon>Toxicofera</taxon>
        <taxon>Serpentes</taxon>
        <taxon>Colubroidea</taxon>
        <taxon>Elapidae</taxon>
        <taxon>Elapinae</taxon>
        <taxon>Micrurus</taxon>
    </lineage>
</organism>
<dbReference type="AlphaFoldDB" id="A0A2D4MZI3"/>
<sequence length="126" mass="13699">MRPFTRSNCAAIWPVLSSYTGLGSSWKRLPDPSLSSLIFLGVSHLTASATNTTKKLACSTWTGRASERRGKRLKFKESCIRTGEICGVQNVPVLLCSGREIGWQAASPVVYQPGLALEVPTRFQGV</sequence>
<evidence type="ECO:0000313" key="1">
    <source>
        <dbReference type="EMBL" id="LAB38166.1"/>
    </source>
</evidence>
<accession>A0A2D4MZI3</accession>
<reference evidence="1" key="1">
    <citation type="submission" date="2017-07" db="EMBL/GenBank/DDBJ databases">
        <authorList>
            <person name="Mikheyev A."/>
            <person name="Grau M."/>
        </authorList>
    </citation>
    <scope>NUCLEOTIDE SEQUENCE</scope>
    <source>
        <tissue evidence="1">Venom_gland</tissue>
    </source>
</reference>
<reference evidence="1" key="2">
    <citation type="submission" date="2017-11" db="EMBL/GenBank/DDBJ databases">
        <title>Coralsnake Venomics: Analyses of Venom Gland Transcriptomes and Proteomes of Six Brazilian Taxa.</title>
        <authorList>
            <person name="Aird S.D."/>
            <person name="Jorge da Silva N."/>
            <person name="Qiu L."/>
            <person name="Villar-Briones A."/>
            <person name="Aparecida-Saddi V."/>
            <person name="Campos-Telles M.P."/>
            <person name="Grau M."/>
            <person name="Mikheyev A.S."/>
        </authorList>
    </citation>
    <scope>NUCLEOTIDE SEQUENCE</scope>
    <source>
        <tissue evidence="1">Venom_gland</tissue>
    </source>
</reference>
<dbReference type="EMBL" id="IACM01125665">
    <property type="protein sequence ID" value="LAB38166.1"/>
    <property type="molecule type" value="Transcribed_RNA"/>
</dbReference>